<sequence length="74" mass="8364">MMLIGSFKVNNLRSLTQIPKTFCRRARREEGDGNCYKSFFSGTEPKVLSKVQNVMVLGPKKPHRGMQLAKPPRG</sequence>
<gene>
    <name evidence="1" type="ORF">FH972_013558</name>
</gene>
<protein>
    <submittedName>
        <fullName evidence="1">Uncharacterized protein</fullName>
    </submittedName>
</protein>
<evidence type="ECO:0000313" key="2">
    <source>
        <dbReference type="Proteomes" id="UP000327013"/>
    </source>
</evidence>
<accession>A0A5N6R756</accession>
<keyword evidence="2" id="KW-1185">Reference proteome</keyword>
<dbReference type="Proteomes" id="UP000327013">
    <property type="component" value="Chromosome 5"/>
</dbReference>
<reference evidence="1 2" key="1">
    <citation type="submission" date="2019-06" db="EMBL/GenBank/DDBJ databases">
        <title>A chromosomal-level reference genome of Carpinus fangiana (Coryloideae, Betulaceae).</title>
        <authorList>
            <person name="Yang X."/>
            <person name="Wang Z."/>
            <person name="Zhang L."/>
            <person name="Hao G."/>
            <person name="Liu J."/>
            <person name="Yang Y."/>
        </authorList>
    </citation>
    <scope>NUCLEOTIDE SEQUENCE [LARGE SCALE GENOMIC DNA]</scope>
    <source>
        <strain evidence="1">Cfa_2016G</strain>
        <tissue evidence="1">Leaf</tissue>
    </source>
</reference>
<dbReference type="OrthoDB" id="21467at2759"/>
<dbReference type="EMBL" id="CM017325">
    <property type="protein sequence ID" value="KAE8056820.1"/>
    <property type="molecule type" value="Genomic_DNA"/>
</dbReference>
<proteinExistence type="predicted"/>
<dbReference type="AlphaFoldDB" id="A0A5N6R756"/>
<name>A0A5N6R756_9ROSI</name>
<organism evidence="1 2">
    <name type="scientific">Carpinus fangiana</name>
    <dbReference type="NCBI Taxonomy" id="176857"/>
    <lineage>
        <taxon>Eukaryota</taxon>
        <taxon>Viridiplantae</taxon>
        <taxon>Streptophyta</taxon>
        <taxon>Embryophyta</taxon>
        <taxon>Tracheophyta</taxon>
        <taxon>Spermatophyta</taxon>
        <taxon>Magnoliopsida</taxon>
        <taxon>eudicotyledons</taxon>
        <taxon>Gunneridae</taxon>
        <taxon>Pentapetalae</taxon>
        <taxon>rosids</taxon>
        <taxon>fabids</taxon>
        <taxon>Fagales</taxon>
        <taxon>Betulaceae</taxon>
        <taxon>Carpinus</taxon>
    </lineage>
</organism>
<evidence type="ECO:0000313" key="1">
    <source>
        <dbReference type="EMBL" id="KAE8056820.1"/>
    </source>
</evidence>